<dbReference type="EMBL" id="JAHRIP010047584">
    <property type="protein sequence ID" value="MEQ2298884.1"/>
    <property type="molecule type" value="Genomic_DNA"/>
</dbReference>
<feature type="region of interest" description="Disordered" evidence="1">
    <location>
        <begin position="1"/>
        <end position="61"/>
    </location>
</feature>
<accession>A0ABV0YYA2</accession>
<proteinExistence type="predicted"/>
<sequence length="319" mass="35416">MWQLPAPSSAPLSTEGRHDTSAPGYTPDQPLSLRPIPGPDPGPVSKESVDEPPSHPVSAREWFGDGLSPLPVPFPVELVAEPLPLLVPVPGELEDKLPPLPIPVCEECEDALPPSAEPQWLHRRSPWLCCRSPGLRHGSLRPRRRFQQFLHHSPGVRRFLHRSPGSQRFLSCSLLSSTVVSSLLSSRCHGLHRWLHRGRHRNRLLRGSSAHLGRPPGKFLRGSFGYRCWPPDSLRLRCGPPRLCLGLRRRPPELRVYMGRPWGRPPELCVCTGGPSGCPPELWFSPGCPSGRPPELCFGFVSGPVPGTFLFLFCFLRVP</sequence>
<comment type="caution">
    <text evidence="2">The sequence shown here is derived from an EMBL/GenBank/DDBJ whole genome shotgun (WGS) entry which is preliminary data.</text>
</comment>
<gene>
    <name evidence="2" type="ORF">AMECASPLE_009850</name>
</gene>
<reference evidence="2 3" key="1">
    <citation type="submission" date="2021-06" db="EMBL/GenBank/DDBJ databases">
        <authorList>
            <person name="Palmer J.M."/>
        </authorList>
    </citation>
    <scope>NUCLEOTIDE SEQUENCE [LARGE SCALE GENOMIC DNA]</scope>
    <source>
        <strain evidence="2 3">AS_MEX2019</strain>
        <tissue evidence="2">Muscle</tissue>
    </source>
</reference>
<organism evidence="2 3">
    <name type="scientific">Ameca splendens</name>
    <dbReference type="NCBI Taxonomy" id="208324"/>
    <lineage>
        <taxon>Eukaryota</taxon>
        <taxon>Metazoa</taxon>
        <taxon>Chordata</taxon>
        <taxon>Craniata</taxon>
        <taxon>Vertebrata</taxon>
        <taxon>Euteleostomi</taxon>
        <taxon>Actinopterygii</taxon>
        <taxon>Neopterygii</taxon>
        <taxon>Teleostei</taxon>
        <taxon>Neoteleostei</taxon>
        <taxon>Acanthomorphata</taxon>
        <taxon>Ovalentaria</taxon>
        <taxon>Atherinomorphae</taxon>
        <taxon>Cyprinodontiformes</taxon>
        <taxon>Goodeidae</taxon>
        <taxon>Ameca</taxon>
    </lineage>
</organism>
<protein>
    <submittedName>
        <fullName evidence="2">Uncharacterized protein</fullName>
    </submittedName>
</protein>
<keyword evidence="3" id="KW-1185">Reference proteome</keyword>
<evidence type="ECO:0000313" key="2">
    <source>
        <dbReference type="EMBL" id="MEQ2298884.1"/>
    </source>
</evidence>
<evidence type="ECO:0000256" key="1">
    <source>
        <dbReference type="SAM" id="MobiDB-lite"/>
    </source>
</evidence>
<dbReference type="Proteomes" id="UP001469553">
    <property type="component" value="Unassembled WGS sequence"/>
</dbReference>
<evidence type="ECO:0000313" key="3">
    <source>
        <dbReference type="Proteomes" id="UP001469553"/>
    </source>
</evidence>
<name>A0ABV0YYA2_9TELE</name>